<proteinExistence type="predicted"/>
<dbReference type="AlphaFoldDB" id="A0AAW0C521"/>
<dbReference type="Proteomes" id="UP001383192">
    <property type="component" value="Unassembled WGS sequence"/>
</dbReference>
<feature type="transmembrane region" description="Helical" evidence="1">
    <location>
        <begin position="387"/>
        <end position="406"/>
    </location>
</feature>
<feature type="non-terminal residue" evidence="2">
    <location>
        <position position="423"/>
    </location>
</feature>
<gene>
    <name evidence="2" type="ORF">VNI00_012613</name>
</gene>
<sequence>MPDNSANFGTTLSDGIQDISALLPLLGTEQVERHVGSSLEKGYLYAAASTLSLFGSLGGAKAGFATFIGTIAHPRFYGGRWFDDAGFGTAGSITSMVTIDKDTGLYGAELKLKKLMEEQHIDDPNLVSGFEWSGWKRAQSKRDAAELLRQWNERSWRDGGKPFWGAECCFRVKAILSSATCMHYMPSATHPDSNYNRNIQTTGLPTQSGRPALQFMESATSFNLCALYNGQHNPLHLPCQRSLEHSFVMDLPSTSFMWLVPMRCMYPASTTTANTPHNQYEPCLDESQTQNGDVLEETHGQKMQPLEQRIRDYLQPWQSNPSASAEEGRVDMKENESEVRKLGEMLAIDPMLVAYQVLIAIGMVMIVAGYVGCFSIVKNSDAPAGPYVWFAMEAILSLLRIVLWGANPSWDESTGLTMNLELH</sequence>
<comment type="caution">
    <text evidence="2">The sequence shown here is derived from an EMBL/GenBank/DDBJ whole genome shotgun (WGS) entry which is preliminary data.</text>
</comment>
<accession>A0AAW0C521</accession>
<evidence type="ECO:0000313" key="2">
    <source>
        <dbReference type="EMBL" id="KAK7033614.1"/>
    </source>
</evidence>
<evidence type="ECO:0000256" key="1">
    <source>
        <dbReference type="SAM" id="Phobius"/>
    </source>
</evidence>
<evidence type="ECO:0000313" key="3">
    <source>
        <dbReference type="Proteomes" id="UP001383192"/>
    </source>
</evidence>
<keyword evidence="1" id="KW-1133">Transmembrane helix</keyword>
<keyword evidence="3" id="KW-1185">Reference proteome</keyword>
<keyword evidence="1" id="KW-0812">Transmembrane</keyword>
<dbReference type="EMBL" id="JAYKXP010000060">
    <property type="protein sequence ID" value="KAK7033614.1"/>
    <property type="molecule type" value="Genomic_DNA"/>
</dbReference>
<name>A0AAW0C521_9AGAR</name>
<reference evidence="2 3" key="1">
    <citation type="submission" date="2024-01" db="EMBL/GenBank/DDBJ databases">
        <title>A draft genome for a cacao thread blight-causing isolate of Paramarasmius palmivorus.</title>
        <authorList>
            <person name="Baruah I.K."/>
            <person name="Bukari Y."/>
            <person name="Amoako-Attah I."/>
            <person name="Meinhardt L.W."/>
            <person name="Bailey B.A."/>
            <person name="Cohen S.P."/>
        </authorList>
    </citation>
    <scope>NUCLEOTIDE SEQUENCE [LARGE SCALE GENOMIC DNA]</scope>
    <source>
        <strain evidence="2 3">GH-12</strain>
    </source>
</reference>
<organism evidence="2 3">
    <name type="scientific">Paramarasmius palmivorus</name>
    <dbReference type="NCBI Taxonomy" id="297713"/>
    <lineage>
        <taxon>Eukaryota</taxon>
        <taxon>Fungi</taxon>
        <taxon>Dikarya</taxon>
        <taxon>Basidiomycota</taxon>
        <taxon>Agaricomycotina</taxon>
        <taxon>Agaricomycetes</taxon>
        <taxon>Agaricomycetidae</taxon>
        <taxon>Agaricales</taxon>
        <taxon>Marasmiineae</taxon>
        <taxon>Marasmiaceae</taxon>
        <taxon>Paramarasmius</taxon>
    </lineage>
</organism>
<keyword evidence="1" id="KW-0472">Membrane</keyword>
<feature type="transmembrane region" description="Helical" evidence="1">
    <location>
        <begin position="353"/>
        <end position="375"/>
    </location>
</feature>
<protein>
    <submittedName>
        <fullName evidence="2">Uncharacterized protein</fullName>
    </submittedName>
</protein>